<evidence type="ECO:0000259" key="7">
    <source>
        <dbReference type="PROSITE" id="PS50112"/>
    </source>
</evidence>
<dbReference type="Proteomes" id="UP000011058">
    <property type="component" value="Chromosome"/>
</dbReference>
<dbReference type="InterPro" id="IPR003018">
    <property type="entry name" value="GAF"/>
</dbReference>
<dbReference type="OrthoDB" id="9766459at2"/>
<feature type="domain" description="PAS" evidence="7">
    <location>
        <begin position="319"/>
        <end position="390"/>
    </location>
</feature>
<comment type="catalytic activity">
    <reaction evidence="1">
        <text>ATP + protein L-histidine = ADP + protein N-phospho-L-histidine.</text>
        <dbReference type="EC" id="2.7.13.3"/>
    </reaction>
</comment>
<reference evidence="9 10" key="1">
    <citation type="journal article" date="2012" name="J. Bacteriol.">
        <title>Genome Sequence of Fibrella aestuarina BUZ 2T, a Filamentous Marine Bacterium.</title>
        <authorList>
            <person name="Filippini M."/>
            <person name="Qi W."/>
            <person name="Blom J."/>
            <person name="Goesmann A."/>
            <person name="Smits T.H."/>
            <person name="Bagheri H.C."/>
        </authorList>
    </citation>
    <scope>NUCLEOTIDE SEQUENCE [LARGE SCALE GENOMIC DNA]</scope>
    <source>
        <strain evidence="10">BUZ 2T</strain>
    </source>
</reference>
<evidence type="ECO:0000256" key="3">
    <source>
        <dbReference type="ARBA" id="ARBA00022553"/>
    </source>
</evidence>
<dbReference type="SMART" id="SM00086">
    <property type="entry name" value="PAC"/>
    <property type="match status" value="3"/>
</dbReference>
<evidence type="ECO:0000313" key="10">
    <source>
        <dbReference type="Proteomes" id="UP000011058"/>
    </source>
</evidence>
<evidence type="ECO:0000259" key="8">
    <source>
        <dbReference type="PROSITE" id="PS50113"/>
    </source>
</evidence>
<dbReference type="InterPro" id="IPR005467">
    <property type="entry name" value="His_kinase_dom"/>
</dbReference>
<dbReference type="SMART" id="SM00065">
    <property type="entry name" value="GAF"/>
    <property type="match status" value="1"/>
</dbReference>
<dbReference type="SMART" id="SM00387">
    <property type="entry name" value="HATPase_c"/>
    <property type="match status" value="1"/>
</dbReference>
<dbReference type="PRINTS" id="PR00344">
    <property type="entry name" value="BCTRLSENSOR"/>
</dbReference>
<dbReference type="InterPro" id="IPR000014">
    <property type="entry name" value="PAS"/>
</dbReference>
<dbReference type="STRING" id="1166018.FAES_3202"/>
<dbReference type="EC" id="2.7.13.3" evidence="2"/>
<evidence type="ECO:0000256" key="1">
    <source>
        <dbReference type="ARBA" id="ARBA00000085"/>
    </source>
</evidence>
<dbReference type="SUPFAM" id="SSF55874">
    <property type="entry name" value="ATPase domain of HSP90 chaperone/DNA topoisomerase II/histidine kinase"/>
    <property type="match status" value="1"/>
</dbReference>
<dbReference type="InterPro" id="IPR036097">
    <property type="entry name" value="HisK_dim/P_sf"/>
</dbReference>
<dbReference type="SMART" id="SM00091">
    <property type="entry name" value="PAS"/>
    <property type="match status" value="3"/>
</dbReference>
<dbReference type="PATRIC" id="fig|1166018.3.peg.4975"/>
<dbReference type="Gene3D" id="3.30.450.40">
    <property type="match status" value="1"/>
</dbReference>
<dbReference type="InterPro" id="IPR003594">
    <property type="entry name" value="HATPase_dom"/>
</dbReference>
<feature type="domain" description="PAC" evidence="8">
    <location>
        <begin position="94"/>
        <end position="147"/>
    </location>
</feature>
<dbReference type="SMART" id="SM00388">
    <property type="entry name" value="HisKA"/>
    <property type="match status" value="1"/>
</dbReference>
<dbReference type="Pfam" id="PF02518">
    <property type="entry name" value="HATPase_c"/>
    <property type="match status" value="1"/>
</dbReference>
<dbReference type="eggNOG" id="COG2203">
    <property type="taxonomic scope" value="Bacteria"/>
</dbReference>
<dbReference type="SUPFAM" id="SSF55781">
    <property type="entry name" value="GAF domain-like"/>
    <property type="match status" value="1"/>
</dbReference>
<dbReference type="CDD" id="cd00082">
    <property type="entry name" value="HisKA"/>
    <property type="match status" value="1"/>
</dbReference>
<dbReference type="PROSITE" id="PS50109">
    <property type="entry name" value="HIS_KIN"/>
    <property type="match status" value="1"/>
</dbReference>
<dbReference type="Gene3D" id="3.30.450.20">
    <property type="entry name" value="PAS domain"/>
    <property type="match status" value="4"/>
</dbReference>
<dbReference type="PANTHER" id="PTHR43304:SF1">
    <property type="entry name" value="PAC DOMAIN-CONTAINING PROTEIN"/>
    <property type="match status" value="1"/>
</dbReference>
<dbReference type="PROSITE" id="PS50113">
    <property type="entry name" value="PAC"/>
    <property type="match status" value="3"/>
</dbReference>
<evidence type="ECO:0000256" key="4">
    <source>
        <dbReference type="ARBA" id="ARBA00022679"/>
    </source>
</evidence>
<feature type="domain" description="PAC" evidence="8">
    <location>
        <begin position="393"/>
        <end position="446"/>
    </location>
</feature>
<keyword evidence="3" id="KW-0597">Phosphoprotein</keyword>
<dbReference type="PANTHER" id="PTHR43304">
    <property type="entry name" value="PHYTOCHROME-LIKE PROTEIN CPH1"/>
    <property type="match status" value="1"/>
</dbReference>
<dbReference type="InterPro" id="IPR035965">
    <property type="entry name" value="PAS-like_dom_sf"/>
</dbReference>
<dbReference type="NCBIfam" id="TIGR00229">
    <property type="entry name" value="sensory_box"/>
    <property type="match status" value="2"/>
</dbReference>
<dbReference type="InterPro" id="IPR013656">
    <property type="entry name" value="PAS_4"/>
</dbReference>
<feature type="domain" description="Histidine kinase" evidence="6">
    <location>
        <begin position="751"/>
        <end position="978"/>
    </location>
</feature>
<dbReference type="Pfam" id="PF00512">
    <property type="entry name" value="HisKA"/>
    <property type="match status" value="1"/>
</dbReference>
<dbReference type="InterPro" id="IPR036890">
    <property type="entry name" value="HATPase_C_sf"/>
</dbReference>
<dbReference type="GO" id="GO:0000155">
    <property type="term" value="F:phosphorelay sensor kinase activity"/>
    <property type="evidence" value="ECO:0007669"/>
    <property type="project" value="InterPro"/>
</dbReference>
<keyword evidence="10" id="KW-1185">Reference proteome</keyword>
<dbReference type="Gene3D" id="1.10.287.130">
    <property type="match status" value="1"/>
</dbReference>
<dbReference type="Pfam" id="PF08448">
    <property type="entry name" value="PAS_4"/>
    <property type="match status" value="2"/>
</dbReference>
<dbReference type="InterPro" id="IPR001610">
    <property type="entry name" value="PAC"/>
</dbReference>
<dbReference type="Pfam" id="PF08447">
    <property type="entry name" value="PAS_3"/>
    <property type="match status" value="2"/>
</dbReference>
<dbReference type="InterPro" id="IPR003661">
    <property type="entry name" value="HisK_dim/P_dom"/>
</dbReference>
<dbReference type="CDD" id="cd00130">
    <property type="entry name" value="PAS"/>
    <property type="match status" value="2"/>
</dbReference>
<dbReference type="SUPFAM" id="SSF55785">
    <property type="entry name" value="PYP-like sensor domain (PAS domain)"/>
    <property type="match status" value="4"/>
</dbReference>
<proteinExistence type="predicted"/>
<sequence length="978" mass="108816">MPHHEPANQSKNALNQQLDVDFALEAAGLGIWELDPDTQLVNWDQRCRQFFGITSDSNAELAYKKAAACIHPDDLTRVEQAIAWSMDVRSGGQYDVTYRTLGADDGRLRWVRFVGKSYFHPDGRVYRFAGVAQEVTQQVLAQQAVEETKARQIYLLTLSNRLRNLTDSYQIQYEAACLLGELLEANRVGYAEALADDKLVAVRRNYTRGVSNLEGIYRYNDYGPALLASLQAGQTLVRPDIAGDPTLTDSEKEAHAGLQLGATLNVPLIKNGQLTAILFVHYERPHPFSESQIALVQETAELIWLAIERVQAEEALRESENQFRLLADTLPQAIWINDTNGNVVFLNKWWTDYCGIPFELTTTSQIALDSIHPEDSPKLMATFAQAMQQGRGFAVEQRNRSASGEYRWFLNIGEPFRDPKTGHISKWVGVGVDINDRKQAEQALLQSEARFRSIIEQAPLAIGLLKGQDMRIELANEQLFRVWGKDSSITGLPLTEALPELRGQGFMDILLSVYNTGIPYMGHGAAATLMHQGKQETFYFDYTYAPLRTADGTVSGVMVIANEVTQQVLARQAIEASEAKLRSVILSAPAAMGLFVGPDLVIELPNQAFIDIVGKGPAIAGRPLREVMPELLTENQPFLAILDQVYRTGKTYQTTGALVKIVRQGVLTDNYYNITYSPLFDQSGQVYAVLDIAIDVTSQVQAQQALADSEQRYRQLASDLENRVAERTHELQQVNQDLVRSNDNLQQFAYVASHDLQEPLRKIQSFSTLLKEQLDDTQDTSVHDLLQRIGAAGARMSMLIRDLLTYSRIATRQQVFGLIPLGVVIDNALDTLSLVIHERGAQIQADDLPLVNGDESQLSQLFQNLLSNAIKFTPTNQAPRIQIRYARLSADALSKTIRPTKAASHYHQISVSDQGIGFDIKHLDRIFQVFQRLHGKSQFPGTGVGLAICERVIQNHGGSITASSEPGNGATFYVYLPA</sequence>
<feature type="domain" description="PAC" evidence="8">
    <location>
        <begin position="652"/>
        <end position="708"/>
    </location>
</feature>
<dbReference type="EMBL" id="HE796683">
    <property type="protein sequence ID" value="CCH01211.1"/>
    <property type="molecule type" value="Genomic_DNA"/>
</dbReference>
<dbReference type="InterPro" id="IPR004358">
    <property type="entry name" value="Sig_transdc_His_kin-like_C"/>
</dbReference>
<dbReference type="AlphaFoldDB" id="I0KAQ8"/>
<dbReference type="InterPro" id="IPR000700">
    <property type="entry name" value="PAS-assoc_C"/>
</dbReference>
<dbReference type="KEGG" id="fae:FAES_3202"/>
<keyword evidence="4 9" id="KW-0808">Transferase</keyword>
<dbReference type="InterPro" id="IPR029016">
    <property type="entry name" value="GAF-like_dom_sf"/>
</dbReference>
<gene>
    <name evidence="9" type="primary">rcsC1</name>
    <name evidence="9" type="ORF">FAES_3202</name>
</gene>
<dbReference type="HOGENOM" id="CLU_000445_114_71_10"/>
<name>I0KAQ8_9BACT</name>
<dbReference type="eggNOG" id="COG4251">
    <property type="taxonomic scope" value="Bacteria"/>
</dbReference>
<dbReference type="RefSeq" id="WP_015332310.1">
    <property type="nucleotide sequence ID" value="NC_020054.1"/>
</dbReference>
<dbReference type="Gene3D" id="3.30.565.10">
    <property type="entry name" value="Histidine kinase-like ATPase, C-terminal domain"/>
    <property type="match status" value="1"/>
</dbReference>
<evidence type="ECO:0000256" key="2">
    <source>
        <dbReference type="ARBA" id="ARBA00012438"/>
    </source>
</evidence>
<evidence type="ECO:0000259" key="6">
    <source>
        <dbReference type="PROSITE" id="PS50109"/>
    </source>
</evidence>
<dbReference type="FunFam" id="3.30.565.10:FF:000006">
    <property type="entry name" value="Sensor histidine kinase WalK"/>
    <property type="match status" value="1"/>
</dbReference>
<dbReference type="Pfam" id="PF01590">
    <property type="entry name" value="GAF"/>
    <property type="match status" value="1"/>
</dbReference>
<accession>I0KAQ8</accession>
<keyword evidence="5 9" id="KW-0418">Kinase</keyword>
<evidence type="ECO:0000313" key="9">
    <source>
        <dbReference type="EMBL" id="CCH01211.1"/>
    </source>
</evidence>
<dbReference type="InterPro" id="IPR052162">
    <property type="entry name" value="Sensor_kinase/Photoreceptor"/>
</dbReference>
<dbReference type="InterPro" id="IPR013655">
    <property type="entry name" value="PAS_fold_3"/>
</dbReference>
<dbReference type="PROSITE" id="PS50112">
    <property type="entry name" value="PAS"/>
    <property type="match status" value="1"/>
</dbReference>
<dbReference type="SUPFAM" id="SSF47384">
    <property type="entry name" value="Homodimeric domain of signal transducing histidine kinase"/>
    <property type="match status" value="1"/>
</dbReference>
<evidence type="ECO:0000256" key="5">
    <source>
        <dbReference type="ARBA" id="ARBA00022777"/>
    </source>
</evidence>
<protein>
    <recommendedName>
        <fullName evidence="2">histidine kinase</fullName>
        <ecNumber evidence="2">2.7.13.3</ecNumber>
    </recommendedName>
</protein>
<organism evidence="9 10">
    <name type="scientific">Fibrella aestuarina BUZ 2</name>
    <dbReference type="NCBI Taxonomy" id="1166018"/>
    <lineage>
        <taxon>Bacteria</taxon>
        <taxon>Pseudomonadati</taxon>
        <taxon>Bacteroidota</taxon>
        <taxon>Cytophagia</taxon>
        <taxon>Cytophagales</taxon>
        <taxon>Spirosomataceae</taxon>
        <taxon>Fibrella</taxon>
    </lineage>
</organism>